<dbReference type="Pfam" id="PF06725">
    <property type="entry name" value="3D"/>
    <property type="match status" value="1"/>
</dbReference>
<dbReference type="EC" id="4.2.2.n1" evidence="2"/>
<dbReference type="InterPro" id="IPR036908">
    <property type="entry name" value="RlpA-like_sf"/>
</dbReference>
<dbReference type="InterPro" id="IPR026044">
    <property type="entry name" value="MltA"/>
</dbReference>
<evidence type="ECO:0000313" key="8">
    <source>
        <dbReference type="EMBL" id="MBB4843040.1"/>
    </source>
</evidence>
<dbReference type="GO" id="GO:0004553">
    <property type="term" value="F:hydrolase activity, hydrolyzing O-glycosyl compounds"/>
    <property type="evidence" value="ECO:0007669"/>
    <property type="project" value="InterPro"/>
</dbReference>
<comment type="catalytic activity">
    <reaction evidence="1">
        <text>Exolytic cleavage of the (1-&gt;4)-beta-glycosidic linkage between N-acetylmuramic acid (MurNAc) and N-acetylglucosamine (GlcNAc) residues in peptidoglycan, from either the reducing or the non-reducing ends of the peptidoglycan chains, with concomitant formation of a 1,6-anhydrobond in the MurNAc residue.</text>
        <dbReference type="EC" id="4.2.2.n1"/>
    </reaction>
</comment>
<dbReference type="EMBL" id="JACHLP010000003">
    <property type="protein sequence ID" value="MBB4843040.1"/>
    <property type="molecule type" value="Genomic_DNA"/>
</dbReference>
<sequence length="426" mass="47106">MVHQTIKISSAKAAKASSKITAIVFAPSTRFARFASLRPAAALAILGLLAACSTPPPSSTAPGKTAPSLGEARSAEAEATPQRSRQVLLRERSRWVAADWSELPGWGEDRASELWPALLQGCARPAPGWAEVCAQARVETPQSDAEASLWLMQHLRPYRVESLEGEGQGLLTGYFEPQLEARRRPQGAFQVPVHAAPADLQQRRPYFTRQQIESEPQLRARLRKHELAFLDDPLDLLVLQIQGSGRLRISGPDGAEQWVRMAFAGHNDQPYQSVGKALIERGELRPGEASWPQIRDWLRRNPLRASEVLWSNPRYVFFREEPLGDPNKGPRGAQGVPLTPGRSVAVDRASIPYGTPLWLDSLDPMSLLPLRRLTMAQDTGSAITGAVRADYFWGWGREAEAQAGRMKNPLRLWALWPATEAGKTLY</sequence>
<gene>
    <name evidence="8" type="ORF">HNP55_001559</name>
</gene>
<evidence type="ECO:0000256" key="2">
    <source>
        <dbReference type="ARBA" id="ARBA00012587"/>
    </source>
</evidence>
<evidence type="ECO:0000256" key="3">
    <source>
        <dbReference type="ARBA" id="ARBA00023239"/>
    </source>
</evidence>
<keyword evidence="3" id="KW-0456">Lyase</keyword>
<dbReference type="Proteomes" id="UP000562027">
    <property type="component" value="Unassembled WGS sequence"/>
</dbReference>
<name>A0A840L4B2_9BURK</name>
<evidence type="ECO:0000256" key="6">
    <source>
        <dbReference type="SAM" id="MobiDB-lite"/>
    </source>
</evidence>
<keyword evidence="4" id="KW-0961">Cell wall biogenesis/degradation</keyword>
<feature type="domain" description="Lytic transglycosylase MltA" evidence="7">
    <location>
        <begin position="178"/>
        <end position="319"/>
    </location>
</feature>
<dbReference type="GO" id="GO:0019867">
    <property type="term" value="C:outer membrane"/>
    <property type="evidence" value="ECO:0007669"/>
    <property type="project" value="InterPro"/>
</dbReference>
<keyword evidence="9" id="KW-1185">Reference proteome</keyword>
<evidence type="ECO:0000313" key="9">
    <source>
        <dbReference type="Proteomes" id="UP000562027"/>
    </source>
</evidence>
<evidence type="ECO:0000256" key="5">
    <source>
        <dbReference type="ARBA" id="ARBA00030918"/>
    </source>
</evidence>
<dbReference type="GO" id="GO:0008933">
    <property type="term" value="F:peptidoglycan lytic transglycosylase activity"/>
    <property type="evidence" value="ECO:0007669"/>
    <property type="project" value="TreeGrafter"/>
</dbReference>
<dbReference type="Gene3D" id="2.40.240.50">
    <property type="entry name" value="Barwin-like endoglucanases"/>
    <property type="match status" value="1"/>
</dbReference>
<reference evidence="8 9" key="1">
    <citation type="submission" date="2020-08" db="EMBL/GenBank/DDBJ databases">
        <title>Functional genomics of gut bacteria from endangered species of beetles.</title>
        <authorList>
            <person name="Carlos-Shanley C."/>
        </authorList>
    </citation>
    <scope>NUCLEOTIDE SEQUENCE [LARGE SCALE GENOMIC DNA]</scope>
    <source>
        <strain evidence="8 9">S00239</strain>
    </source>
</reference>
<evidence type="ECO:0000256" key="1">
    <source>
        <dbReference type="ARBA" id="ARBA00001420"/>
    </source>
</evidence>
<dbReference type="SUPFAM" id="SSF50685">
    <property type="entry name" value="Barwin-like endoglucanases"/>
    <property type="match status" value="1"/>
</dbReference>
<dbReference type="Pfam" id="PF03562">
    <property type="entry name" value="MltA"/>
    <property type="match status" value="1"/>
</dbReference>
<dbReference type="GO" id="GO:0009253">
    <property type="term" value="P:peptidoglycan catabolic process"/>
    <property type="evidence" value="ECO:0007669"/>
    <property type="project" value="TreeGrafter"/>
</dbReference>
<dbReference type="CDD" id="cd14668">
    <property type="entry name" value="mlta_B"/>
    <property type="match status" value="1"/>
</dbReference>
<dbReference type="AlphaFoldDB" id="A0A840L4B2"/>
<organism evidence="8 9">
    <name type="scientific">Roseateles oligotrophus</name>
    <dbReference type="NCBI Taxonomy" id="1769250"/>
    <lineage>
        <taxon>Bacteria</taxon>
        <taxon>Pseudomonadati</taxon>
        <taxon>Pseudomonadota</taxon>
        <taxon>Betaproteobacteria</taxon>
        <taxon>Burkholderiales</taxon>
        <taxon>Sphaerotilaceae</taxon>
        <taxon>Roseateles</taxon>
    </lineage>
</organism>
<evidence type="ECO:0000259" key="7">
    <source>
        <dbReference type="SMART" id="SM00925"/>
    </source>
</evidence>
<comment type="caution">
    <text evidence="8">The sequence shown here is derived from an EMBL/GenBank/DDBJ whole genome shotgun (WGS) entry which is preliminary data.</text>
</comment>
<protein>
    <recommendedName>
        <fullName evidence="2">peptidoglycan lytic exotransglycosylase</fullName>
        <ecNumber evidence="2">4.2.2.n1</ecNumber>
    </recommendedName>
    <alternativeName>
        <fullName evidence="5">Murein hydrolase A</fullName>
    </alternativeName>
</protein>
<dbReference type="InterPro" id="IPR010611">
    <property type="entry name" value="3D_dom"/>
</dbReference>
<dbReference type="PANTHER" id="PTHR30124:SF0">
    <property type="entry name" value="MEMBRANE-BOUND LYTIC MUREIN TRANSGLYCOSYLASE A"/>
    <property type="match status" value="1"/>
</dbReference>
<dbReference type="PIRSF" id="PIRSF019422">
    <property type="entry name" value="MltA"/>
    <property type="match status" value="1"/>
</dbReference>
<dbReference type="CDD" id="cd14485">
    <property type="entry name" value="mltA_like_LT_A"/>
    <property type="match status" value="1"/>
</dbReference>
<dbReference type="InterPro" id="IPR005300">
    <property type="entry name" value="MltA_B"/>
</dbReference>
<dbReference type="GO" id="GO:0071555">
    <property type="term" value="P:cell wall organization"/>
    <property type="evidence" value="ECO:0007669"/>
    <property type="project" value="UniProtKB-KW"/>
</dbReference>
<evidence type="ECO:0000256" key="4">
    <source>
        <dbReference type="ARBA" id="ARBA00023316"/>
    </source>
</evidence>
<dbReference type="GO" id="GO:0009254">
    <property type="term" value="P:peptidoglycan turnover"/>
    <property type="evidence" value="ECO:0007669"/>
    <property type="project" value="InterPro"/>
</dbReference>
<dbReference type="SMART" id="SM00925">
    <property type="entry name" value="MltA"/>
    <property type="match status" value="1"/>
</dbReference>
<proteinExistence type="predicted"/>
<dbReference type="Gene3D" id="2.40.40.10">
    <property type="entry name" value="RlpA-like domain"/>
    <property type="match status" value="2"/>
</dbReference>
<feature type="region of interest" description="Disordered" evidence="6">
    <location>
        <begin position="56"/>
        <end position="84"/>
    </location>
</feature>
<dbReference type="PANTHER" id="PTHR30124">
    <property type="entry name" value="MEMBRANE-BOUND LYTIC MUREIN TRANSGLYCOSYLASE A"/>
    <property type="match status" value="1"/>
</dbReference>
<accession>A0A840L4B2</accession>